<sequence>MGETLRPVCIILFSLLNIHGTPFIAFFLLGFRNWYLVYYEIEISSLFGNDS</sequence>
<keyword evidence="1" id="KW-0472">Membrane</keyword>
<proteinExistence type="predicted"/>
<keyword evidence="1" id="KW-0812">Transmembrane</keyword>
<keyword evidence="1" id="KW-1133">Transmembrane helix</keyword>
<reference evidence="2" key="1">
    <citation type="submission" date="2014-11" db="EMBL/GenBank/DDBJ databases">
        <authorList>
            <person name="Amaro Gonzalez C."/>
        </authorList>
    </citation>
    <scope>NUCLEOTIDE SEQUENCE</scope>
</reference>
<feature type="transmembrane region" description="Helical" evidence="1">
    <location>
        <begin position="7"/>
        <end position="29"/>
    </location>
</feature>
<accession>A0A0E9SY00</accession>
<dbReference type="AlphaFoldDB" id="A0A0E9SY00"/>
<protein>
    <submittedName>
        <fullName evidence="2">Uncharacterized protein</fullName>
    </submittedName>
</protein>
<evidence type="ECO:0000256" key="1">
    <source>
        <dbReference type="SAM" id="Phobius"/>
    </source>
</evidence>
<reference evidence="2" key="2">
    <citation type="journal article" date="2015" name="Fish Shellfish Immunol.">
        <title>Early steps in the European eel (Anguilla anguilla)-Vibrio vulnificus interaction in the gills: Role of the RtxA13 toxin.</title>
        <authorList>
            <person name="Callol A."/>
            <person name="Pajuelo D."/>
            <person name="Ebbesson L."/>
            <person name="Teles M."/>
            <person name="MacKenzie S."/>
            <person name="Amaro C."/>
        </authorList>
    </citation>
    <scope>NUCLEOTIDE SEQUENCE</scope>
</reference>
<evidence type="ECO:0000313" key="2">
    <source>
        <dbReference type="EMBL" id="JAH45535.1"/>
    </source>
</evidence>
<organism evidence="2">
    <name type="scientific">Anguilla anguilla</name>
    <name type="common">European freshwater eel</name>
    <name type="synonym">Muraena anguilla</name>
    <dbReference type="NCBI Taxonomy" id="7936"/>
    <lineage>
        <taxon>Eukaryota</taxon>
        <taxon>Metazoa</taxon>
        <taxon>Chordata</taxon>
        <taxon>Craniata</taxon>
        <taxon>Vertebrata</taxon>
        <taxon>Euteleostomi</taxon>
        <taxon>Actinopterygii</taxon>
        <taxon>Neopterygii</taxon>
        <taxon>Teleostei</taxon>
        <taxon>Anguilliformes</taxon>
        <taxon>Anguillidae</taxon>
        <taxon>Anguilla</taxon>
    </lineage>
</organism>
<dbReference type="EMBL" id="GBXM01063042">
    <property type="protein sequence ID" value="JAH45535.1"/>
    <property type="molecule type" value="Transcribed_RNA"/>
</dbReference>
<name>A0A0E9SY00_ANGAN</name>